<organism evidence="6 7">
    <name type="scientific">Hyunsoonleella jejuensis</name>
    <dbReference type="NCBI Taxonomy" id="419940"/>
    <lineage>
        <taxon>Bacteria</taxon>
        <taxon>Pseudomonadati</taxon>
        <taxon>Bacteroidota</taxon>
        <taxon>Flavobacteriia</taxon>
        <taxon>Flavobacteriales</taxon>
        <taxon>Flavobacteriaceae</taxon>
    </lineage>
</organism>
<reference evidence="6 7" key="1">
    <citation type="submission" date="2016-10" db="EMBL/GenBank/DDBJ databases">
        <authorList>
            <person name="de Groot N.N."/>
        </authorList>
    </citation>
    <scope>NUCLEOTIDE SEQUENCE [LARGE SCALE GENOMIC DNA]</scope>
    <source>
        <strain evidence="6 7">DSM 21035</strain>
    </source>
</reference>
<keyword evidence="3" id="KW-0346">Stress response</keyword>
<dbReference type="GO" id="GO:0006457">
    <property type="term" value="P:protein folding"/>
    <property type="evidence" value="ECO:0007669"/>
    <property type="project" value="InterPro"/>
</dbReference>
<evidence type="ECO:0000313" key="6">
    <source>
        <dbReference type="EMBL" id="SEQ41413.1"/>
    </source>
</evidence>
<dbReference type="Gene3D" id="3.90.20.20">
    <property type="match status" value="1"/>
</dbReference>
<comment type="subcellular location">
    <subcellularLocation>
        <location evidence="3">Cytoplasm</location>
    </subcellularLocation>
</comment>
<keyword evidence="2 3" id="KW-0143">Chaperone</keyword>
<evidence type="ECO:0000256" key="1">
    <source>
        <dbReference type="ARBA" id="ARBA00009054"/>
    </source>
</evidence>
<dbReference type="SUPFAM" id="SSF51064">
    <property type="entry name" value="Head domain of nucleotide exchange factor GrpE"/>
    <property type="match status" value="1"/>
</dbReference>
<protein>
    <recommendedName>
        <fullName evidence="3">Protein GrpE</fullName>
    </recommendedName>
    <alternativeName>
        <fullName evidence="3">HSP-70 cofactor</fullName>
    </alternativeName>
</protein>
<name>A0A1H9FV38_9FLAO</name>
<evidence type="ECO:0000313" key="7">
    <source>
        <dbReference type="Proteomes" id="UP000198999"/>
    </source>
</evidence>
<dbReference type="GO" id="GO:0051082">
    <property type="term" value="F:unfolded protein binding"/>
    <property type="evidence" value="ECO:0007669"/>
    <property type="project" value="TreeGrafter"/>
</dbReference>
<dbReference type="CDD" id="cd00446">
    <property type="entry name" value="GrpE"/>
    <property type="match status" value="1"/>
</dbReference>
<comment type="similarity">
    <text evidence="1 3 4">Belongs to the GrpE family.</text>
</comment>
<sequence>MTIWHFNNNGSTFANRIIAVLIGYKMSKKNKAKDIKEEQANGLEKEPVAVEEQQEQELTDELSAEDKLKEELQNEKDKFLRLFAEFENYKKRTSRERVELFKTAGKEIMLELLPVLDDFERALLHIEEDKEAEELRKGVLLIYQKLLSTLEKKGLSICEVKQGDTFDAEIHTAITQIPAPSDDLKGKIVDVVEKGYKLGDTIIRFPKVVVGQ</sequence>
<dbReference type="InterPro" id="IPR000740">
    <property type="entry name" value="GrpE"/>
</dbReference>
<dbReference type="PRINTS" id="PR00773">
    <property type="entry name" value="GRPEPROTEIN"/>
</dbReference>
<dbReference type="PANTHER" id="PTHR21237:SF23">
    <property type="entry name" value="GRPE PROTEIN HOMOLOG, MITOCHONDRIAL"/>
    <property type="match status" value="1"/>
</dbReference>
<evidence type="ECO:0000256" key="5">
    <source>
        <dbReference type="SAM" id="MobiDB-lite"/>
    </source>
</evidence>
<keyword evidence="3" id="KW-0963">Cytoplasm</keyword>
<gene>
    <name evidence="3" type="primary">grpE</name>
    <name evidence="6" type="ORF">SAMN05421824_1574</name>
</gene>
<dbReference type="GO" id="GO:0005737">
    <property type="term" value="C:cytoplasm"/>
    <property type="evidence" value="ECO:0007669"/>
    <property type="project" value="UniProtKB-SubCell"/>
</dbReference>
<accession>A0A1H9FV38</accession>
<evidence type="ECO:0000256" key="2">
    <source>
        <dbReference type="ARBA" id="ARBA00023186"/>
    </source>
</evidence>
<feature type="compositionally biased region" description="Basic and acidic residues" evidence="5">
    <location>
        <begin position="35"/>
        <end position="48"/>
    </location>
</feature>
<dbReference type="EMBL" id="FOFN01000002">
    <property type="protein sequence ID" value="SEQ41413.1"/>
    <property type="molecule type" value="Genomic_DNA"/>
</dbReference>
<evidence type="ECO:0000256" key="3">
    <source>
        <dbReference type="HAMAP-Rule" id="MF_01151"/>
    </source>
</evidence>
<evidence type="ECO:0000256" key="4">
    <source>
        <dbReference type="RuleBase" id="RU004478"/>
    </source>
</evidence>
<dbReference type="Proteomes" id="UP000198999">
    <property type="component" value="Unassembled WGS sequence"/>
</dbReference>
<feature type="region of interest" description="Disordered" evidence="5">
    <location>
        <begin position="35"/>
        <end position="61"/>
    </location>
</feature>
<dbReference type="STRING" id="419940.SAMN05421824_1574"/>
<dbReference type="AlphaFoldDB" id="A0A1H9FV38"/>
<dbReference type="SUPFAM" id="SSF58014">
    <property type="entry name" value="Coiled-coil domain of nucleotide exchange factor GrpE"/>
    <property type="match status" value="1"/>
</dbReference>
<dbReference type="GO" id="GO:0042803">
    <property type="term" value="F:protein homodimerization activity"/>
    <property type="evidence" value="ECO:0007669"/>
    <property type="project" value="InterPro"/>
</dbReference>
<dbReference type="PANTHER" id="PTHR21237">
    <property type="entry name" value="GRPE PROTEIN"/>
    <property type="match status" value="1"/>
</dbReference>
<comment type="function">
    <text evidence="3">Participates actively in the response to hyperosmotic and heat shock by preventing the aggregation of stress-denatured proteins, in association with DnaK and GrpE. It is the nucleotide exchange factor for DnaK and may function as a thermosensor. Unfolded proteins bind initially to DnaJ; upon interaction with the DnaJ-bound protein, DnaK hydrolyzes its bound ATP, resulting in the formation of a stable complex. GrpE releases ADP from DnaK; ATP binding to DnaK triggers the release of the substrate protein, thus completing the reaction cycle. Several rounds of ATP-dependent interactions between DnaJ, DnaK and GrpE are required for fully efficient folding.</text>
</comment>
<dbReference type="HAMAP" id="MF_01151">
    <property type="entry name" value="GrpE"/>
    <property type="match status" value="1"/>
</dbReference>
<dbReference type="InterPro" id="IPR013805">
    <property type="entry name" value="GrpE_CC"/>
</dbReference>
<dbReference type="InterPro" id="IPR009012">
    <property type="entry name" value="GrpE_head"/>
</dbReference>
<comment type="subunit">
    <text evidence="3">Homodimer.</text>
</comment>
<feature type="compositionally biased region" description="Acidic residues" evidence="5">
    <location>
        <begin position="52"/>
        <end position="61"/>
    </location>
</feature>
<dbReference type="Gene3D" id="2.30.22.10">
    <property type="entry name" value="Head domain of nucleotide exchange factor GrpE"/>
    <property type="match status" value="1"/>
</dbReference>
<dbReference type="GO" id="GO:0051087">
    <property type="term" value="F:protein-folding chaperone binding"/>
    <property type="evidence" value="ECO:0007669"/>
    <property type="project" value="InterPro"/>
</dbReference>
<proteinExistence type="inferred from homology"/>
<dbReference type="Pfam" id="PF01025">
    <property type="entry name" value="GrpE"/>
    <property type="match status" value="1"/>
</dbReference>
<keyword evidence="7" id="KW-1185">Reference proteome</keyword>
<dbReference type="GO" id="GO:0000774">
    <property type="term" value="F:adenyl-nucleotide exchange factor activity"/>
    <property type="evidence" value="ECO:0007669"/>
    <property type="project" value="InterPro"/>
</dbReference>